<dbReference type="Proteomes" id="UP000013070">
    <property type="component" value="Unassembled WGS sequence"/>
</dbReference>
<dbReference type="InterPro" id="IPR005119">
    <property type="entry name" value="LysR_subst-bd"/>
</dbReference>
<comment type="similarity">
    <text evidence="1">Belongs to the LysR transcriptional regulatory family.</text>
</comment>
<dbReference type="AlphaFoldDB" id="N8VDZ8"/>
<dbReference type="InterPro" id="IPR000847">
    <property type="entry name" value="LysR_HTH_N"/>
</dbReference>
<dbReference type="CDD" id="cd05466">
    <property type="entry name" value="PBP2_LTTR_substrate"/>
    <property type="match status" value="1"/>
</dbReference>
<keyword evidence="4" id="KW-0804">Transcription</keyword>
<dbReference type="PANTHER" id="PTHR30419">
    <property type="entry name" value="HTH-TYPE TRANSCRIPTIONAL REGULATOR YBHD"/>
    <property type="match status" value="1"/>
</dbReference>
<dbReference type="GO" id="GO:0003700">
    <property type="term" value="F:DNA-binding transcription factor activity"/>
    <property type="evidence" value="ECO:0007669"/>
    <property type="project" value="InterPro"/>
</dbReference>
<evidence type="ECO:0000256" key="4">
    <source>
        <dbReference type="ARBA" id="ARBA00023163"/>
    </source>
</evidence>
<keyword evidence="2" id="KW-0805">Transcription regulation</keyword>
<dbReference type="HOGENOM" id="CLU_039613_6_0_6"/>
<dbReference type="SUPFAM" id="SSF46785">
    <property type="entry name" value="Winged helix' DNA-binding domain"/>
    <property type="match status" value="1"/>
</dbReference>
<evidence type="ECO:0000256" key="3">
    <source>
        <dbReference type="ARBA" id="ARBA00023125"/>
    </source>
</evidence>
<keyword evidence="3" id="KW-0238">DNA-binding</keyword>
<dbReference type="Gene3D" id="3.40.190.290">
    <property type="match status" value="1"/>
</dbReference>
<protein>
    <recommendedName>
        <fullName evidence="5">HTH lysR-type domain-containing protein</fullName>
    </recommendedName>
</protein>
<dbReference type="InterPro" id="IPR036390">
    <property type="entry name" value="WH_DNA-bd_sf"/>
</dbReference>
<evidence type="ECO:0000256" key="1">
    <source>
        <dbReference type="ARBA" id="ARBA00009437"/>
    </source>
</evidence>
<dbReference type="RefSeq" id="WP_004785832.1">
    <property type="nucleotide sequence ID" value="NZ_CP078027.1"/>
</dbReference>
<reference evidence="6 7" key="1">
    <citation type="submission" date="2013-02" db="EMBL/GenBank/DDBJ databases">
        <title>The Genome Sequence of Acinetobacter sp. NIPH 899.</title>
        <authorList>
            <consortium name="The Broad Institute Genome Sequencing Platform"/>
            <consortium name="The Broad Institute Genome Sequencing Center for Infectious Disease"/>
            <person name="Cerqueira G."/>
            <person name="Feldgarden M."/>
            <person name="Courvalin P."/>
            <person name="Perichon B."/>
            <person name="Grillot-Courvalin C."/>
            <person name="Clermont D."/>
            <person name="Rocha E."/>
            <person name="Yoon E.-J."/>
            <person name="Nemec A."/>
            <person name="Walker B."/>
            <person name="Young S.K."/>
            <person name="Zeng Q."/>
            <person name="Gargeya S."/>
            <person name="Fitzgerald M."/>
            <person name="Haas B."/>
            <person name="Abouelleil A."/>
            <person name="Alvarado L."/>
            <person name="Arachchi H.M."/>
            <person name="Berlin A.M."/>
            <person name="Chapman S.B."/>
            <person name="Dewar J."/>
            <person name="Goldberg J."/>
            <person name="Griggs A."/>
            <person name="Gujja S."/>
            <person name="Hansen M."/>
            <person name="Howarth C."/>
            <person name="Imamovic A."/>
            <person name="Larimer J."/>
            <person name="McCowan C."/>
            <person name="Murphy C."/>
            <person name="Neiman D."/>
            <person name="Pearson M."/>
            <person name="Priest M."/>
            <person name="Roberts A."/>
            <person name="Saif S."/>
            <person name="Shea T."/>
            <person name="Sisk P."/>
            <person name="Sykes S."/>
            <person name="Wortman J."/>
            <person name="Nusbaum C."/>
            <person name="Birren B."/>
        </authorList>
    </citation>
    <scope>NUCLEOTIDE SEQUENCE [LARGE SCALE GENOMIC DNA]</scope>
    <source>
        <strain evidence="6 7">NIPH 899</strain>
    </source>
</reference>
<keyword evidence="7" id="KW-1185">Reference proteome</keyword>
<dbReference type="InterPro" id="IPR050950">
    <property type="entry name" value="HTH-type_LysR_regulators"/>
</dbReference>
<dbReference type="InterPro" id="IPR036388">
    <property type="entry name" value="WH-like_DNA-bd_sf"/>
</dbReference>
<evidence type="ECO:0000256" key="2">
    <source>
        <dbReference type="ARBA" id="ARBA00023015"/>
    </source>
</evidence>
<dbReference type="PANTHER" id="PTHR30419:SF8">
    <property type="entry name" value="NITROGEN ASSIMILATION TRANSCRIPTIONAL ACTIVATOR-RELATED"/>
    <property type="match status" value="1"/>
</dbReference>
<proteinExistence type="inferred from homology"/>
<dbReference type="Pfam" id="PF00126">
    <property type="entry name" value="HTH_1"/>
    <property type="match status" value="1"/>
</dbReference>
<dbReference type="GO" id="GO:0005829">
    <property type="term" value="C:cytosol"/>
    <property type="evidence" value="ECO:0007669"/>
    <property type="project" value="TreeGrafter"/>
</dbReference>
<dbReference type="Gene3D" id="1.10.10.10">
    <property type="entry name" value="Winged helix-like DNA-binding domain superfamily/Winged helix DNA-binding domain"/>
    <property type="match status" value="1"/>
</dbReference>
<dbReference type="Pfam" id="PF03466">
    <property type="entry name" value="LysR_substrate"/>
    <property type="match status" value="1"/>
</dbReference>
<evidence type="ECO:0000313" key="6">
    <source>
        <dbReference type="EMBL" id="ENU97820.1"/>
    </source>
</evidence>
<evidence type="ECO:0000259" key="5">
    <source>
        <dbReference type="PROSITE" id="PS50931"/>
    </source>
</evidence>
<name>N8VDZ8_9GAMM</name>
<dbReference type="EMBL" id="APPE01000077">
    <property type="protein sequence ID" value="ENU97820.1"/>
    <property type="molecule type" value="Genomic_DNA"/>
</dbReference>
<comment type="caution">
    <text evidence="6">The sequence shown here is derived from an EMBL/GenBank/DDBJ whole genome shotgun (WGS) entry which is preliminary data.</text>
</comment>
<dbReference type="SUPFAM" id="SSF53850">
    <property type="entry name" value="Periplasmic binding protein-like II"/>
    <property type="match status" value="1"/>
</dbReference>
<gene>
    <name evidence="6" type="ORF">F969_03197</name>
</gene>
<dbReference type="GO" id="GO:0003677">
    <property type="term" value="F:DNA binding"/>
    <property type="evidence" value="ECO:0007669"/>
    <property type="project" value="UniProtKB-KW"/>
</dbReference>
<organism evidence="6 7">
    <name type="scientific">Acinetobacter variabilis</name>
    <dbReference type="NCBI Taxonomy" id="70346"/>
    <lineage>
        <taxon>Bacteria</taxon>
        <taxon>Pseudomonadati</taxon>
        <taxon>Pseudomonadota</taxon>
        <taxon>Gammaproteobacteria</taxon>
        <taxon>Moraxellales</taxon>
        <taxon>Moraxellaceae</taxon>
        <taxon>Acinetobacter</taxon>
    </lineage>
</organism>
<dbReference type="eggNOG" id="COG0583">
    <property type="taxonomic scope" value="Bacteria"/>
</dbReference>
<accession>N8VDZ8</accession>
<dbReference type="PROSITE" id="PS50931">
    <property type="entry name" value="HTH_LYSR"/>
    <property type="match status" value="1"/>
</dbReference>
<evidence type="ECO:0000313" key="7">
    <source>
        <dbReference type="Proteomes" id="UP000013070"/>
    </source>
</evidence>
<sequence>MNITFSRFSEYFIAVAKTGSLRKAADQLYISVSAIHRQITLAEEEFGIVLFERLPSGLKLTLAGELLYADLLKWQKEFQQTCVRFDEIQGLSRGSIELGLIAALSDGFVLDSLQYMYENYPWINFNIQIQESDTVSKMIMDAEVDFGILLNPKSHNQLEVMSFVEIPVGFVMAKSHPLAQAEKIYFSDTLYFKHLIPCAPLIIHDYVYSLYKHHQFMPQQKLECNDIRMITSLAERNLGIGVLSYIDALPYLERDELVFKPIIEKGMHPLTLALCVAPKRQISRISQIMMNHLIDQMEDLKIKLQQLNASCAA</sequence>
<feature type="domain" description="HTH lysR-type" evidence="5">
    <location>
        <begin position="10"/>
        <end position="61"/>
    </location>
</feature>
<dbReference type="PATRIC" id="fig|1217710.3.peg.3062"/>